<evidence type="ECO:0000259" key="3">
    <source>
        <dbReference type="Pfam" id="PF00248"/>
    </source>
</evidence>
<name>A0A815DUT3_9BILA</name>
<dbReference type="SUPFAM" id="SSF51430">
    <property type="entry name" value="NAD(P)-linked oxidoreductase"/>
    <property type="match status" value="1"/>
</dbReference>
<dbReference type="Gene3D" id="3.20.20.100">
    <property type="entry name" value="NADP-dependent oxidoreductase domain"/>
    <property type="match status" value="1"/>
</dbReference>
<dbReference type="GO" id="GO:0016491">
    <property type="term" value="F:oxidoreductase activity"/>
    <property type="evidence" value="ECO:0007669"/>
    <property type="project" value="InterPro"/>
</dbReference>
<dbReference type="Proteomes" id="UP000663834">
    <property type="component" value="Unassembled WGS sequence"/>
</dbReference>
<sequence length="299" mass="35399">MSSSESILMNNNVEIPQLAFGTYDIINEEIVNVIESGLSIGLSNQFKKGKIKRSDLFLTSKLWCSFHKFERVRQQCLITINDLQYQYLDLFLIHWPFAFVDQDPERKNAEFQSNVDDKLDFLVTWKAMEMLVDEGLVKSIGLSNFNEEQIERIIQICKYKPVVNQVEIHPYCPQIQLEIFCKKHQILLGAYTPLGAETRQWKKENDPEILEDKTIKLIADKYNVHPASVLLRYIIDQNLVCIVKSANHKRIKQNFHSINENQFKLDQEDFNKIHNDIQIRFRYHQLQERRHAKEYPFKH</sequence>
<dbReference type="CDD" id="cd19071">
    <property type="entry name" value="AKR_AKR1-5-like"/>
    <property type="match status" value="1"/>
</dbReference>
<evidence type="ECO:0000256" key="1">
    <source>
        <dbReference type="PIRSR" id="PIRSR000097-2"/>
    </source>
</evidence>
<evidence type="ECO:0000313" key="5">
    <source>
        <dbReference type="EMBL" id="CAF1607505.1"/>
    </source>
</evidence>
<feature type="binding site" evidence="1">
    <location>
        <position position="94"/>
    </location>
    <ligand>
        <name>substrate</name>
    </ligand>
</feature>
<dbReference type="EMBL" id="CAJOBH010027952">
    <property type="protein sequence ID" value="CAF4261121.1"/>
    <property type="molecule type" value="Genomic_DNA"/>
</dbReference>
<dbReference type="OrthoDB" id="416253at2759"/>
<dbReference type="InterPro" id="IPR023210">
    <property type="entry name" value="NADP_OxRdtase_dom"/>
</dbReference>
<evidence type="ECO:0000313" key="9">
    <source>
        <dbReference type="Proteomes" id="UP000663855"/>
    </source>
</evidence>
<dbReference type="InterPro" id="IPR018170">
    <property type="entry name" value="Aldo/ket_reductase_CS"/>
</dbReference>
<evidence type="ECO:0000313" key="8">
    <source>
        <dbReference type="EMBL" id="CAF4261121.1"/>
    </source>
</evidence>
<dbReference type="Proteomes" id="UP000681720">
    <property type="component" value="Unassembled WGS sequence"/>
</dbReference>
<evidence type="ECO:0000313" key="4">
    <source>
        <dbReference type="EMBL" id="CAF1301455.1"/>
    </source>
</evidence>
<feature type="site" description="Lowers pKa of active site Tyr" evidence="2">
    <location>
        <position position="61"/>
    </location>
</feature>
<dbReference type="PROSITE" id="PS00062">
    <property type="entry name" value="ALDOKETO_REDUCTASE_2"/>
    <property type="match status" value="1"/>
</dbReference>
<proteinExistence type="predicted"/>
<dbReference type="Pfam" id="PF00248">
    <property type="entry name" value="Aldo_ket_red"/>
    <property type="match status" value="1"/>
</dbReference>
<dbReference type="EMBL" id="CAJOBI010008148">
    <property type="protein sequence ID" value="CAF4105076.1"/>
    <property type="molecule type" value="Genomic_DNA"/>
</dbReference>
<evidence type="ECO:0000313" key="7">
    <source>
        <dbReference type="EMBL" id="CAF4184389.1"/>
    </source>
</evidence>
<dbReference type="PANTHER" id="PTHR11732">
    <property type="entry name" value="ALDO/KETO REDUCTASE"/>
    <property type="match status" value="1"/>
</dbReference>
<dbReference type="EMBL" id="CAJOBJ010015907">
    <property type="protein sequence ID" value="CAF4184389.1"/>
    <property type="molecule type" value="Genomic_DNA"/>
</dbReference>
<dbReference type="EMBL" id="CAJNOW010012209">
    <property type="protein sequence ID" value="CAF1607505.1"/>
    <property type="molecule type" value="Genomic_DNA"/>
</dbReference>
<evidence type="ECO:0000256" key="2">
    <source>
        <dbReference type="PIRSR" id="PIRSR000097-3"/>
    </source>
</evidence>
<reference evidence="4" key="1">
    <citation type="submission" date="2021-02" db="EMBL/GenBank/DDBJ databases">
        <authorList>
            <person name="Nowell W R."/>
        </authorList>
    </citation>
    <scope>NUCLEOTIDE SEQUENCE</scope>
</reference>
<dbReference type="InterPro" id="IPR036812">
    <property type="entry name" value="NAD(P)_OxRdtase_dom_sf"/>
</dbReference>
<gene>
    <name evidence="8" type="ORF">BYL167_LOCUS25938</name>
    <name evidence="4" type="ORF">CJN711_LOCUS16956</name>
    <name evidence="7" type="ORF">GIL414_LOCUS20931</name>
    <name evidence="5" type="ORF">KQP761_LOCUS22969</name>
    <name evidence="6" type="ORF">SMN809_LOCUS17533</name>
</gene>
<feature type="domain" description="NADP-dependent oxidoreductase" evidence="3">
    <location>
        <begin position="45"/>
        <end position="273"/>
    </location>
</feature>
<dbReference type="PRINTS" id="PR00069">
    <property type="entry name" value="ALDKETRDTASE"/>
</dbReference>
<accession>A0A815DUT3</accession>
<dbReference type="PIRSF" id="PIRSF000097">
    <property type="entry name" value="AKR"/>
    <property type="match status" value="1"/>
</dbReference>
<protein>
    <recommendedName>
        <fullName evidence="3">NADP-dependent oxidoreductase domain-containing protein</fullName>
    </recommendedName>
</protein>
<dbReference type="InterPro" id="IPR020471">
    <property type="entry name" value="AKR"/>
</dbReference>
<comment type="caution">
    <text evidence="4">The sequence shown here is derived from an EMBL/GenBank/DDBJ whole genome shotgun (WGS) entry which is preliminary data.</text>
</comment>
<organism evidence="4 9">
    <name type="scientific">Rotaria magnacalcarata</name>
    <dbReference type="NCBI Taxonomy" id="392030"/>
    <lineage>
        <taxon>Eukaryota</taxon>
        <taxon>Metazoa</taxon>
        <taxon>Spiralia</taxon>
        <taxon>Gnathifera</taxon>
        <taxon>Rotifera</taxon>
        <taxon>Eurotatoria</taxon>
        <taxon>Bdelloidea</taxon>
        <taxon>Philodinida</taxon>
        <taxon>Philodinidae</taxon>
        <taxon>Rotaria</taxon>
    </lineage>
</organism>
<dbReference type="Proteomes" id="UP000663855">
    <property type="component" value="Unassembled WGS sequence"/>
</dbReference>
<dbReference type="Proteomes" id="UP000676336">
    <property type="component" value="Unassembled WGS sequence"/>
</dbReference>
<dbReference type="AlphaFoldDB" id="A0A815DUT3"/>
<evidence type="ECO:0000313" key="6">
    <source>
        <dbReference type="EMBL" id="CAF4105076.1"/>
    </source>
</evidence>
<dbReference type="EMBL" id="CAJNOV010007879">
    <property type="protein sequence ID" value="CAF1301455.1"/>
    <property type="molecule type" value="Genomic_DNA"/>
</dbReference>
<dbReference type="Proteomes" id="UP000681967">
    <property type="component" value="Unassembled WGS sequence"/>
</dbReference>